<name>A0AAV1GG22_XYRNO</name>
<dbReference type="Proteomes" id="UP001178508">
    <property type="component" value="Chromosome 13"/>
</dbReference>
<dbReference type="AlphaFoldDB" id="A0AAV1GG22"/>
<feature type="region of interest" description="Disordered" evidence="1">
    <location>
        <begin position="55"/>
        <end position="78"/>
    </location>
</feature>
<accession>A0AAV1GG22</accession>
<evidence type="ECO:0000256" key="1">
    <source>
        <dbReference type="SAM" id="MobiDB-lite"/>
    </source>
</evidence>
<keyword evidence="3" id="KW-1185">Reference proteome</keyword>
<sequence>MYNLKIKKIDWAIRISMVTPLVPQTPADYMSLSCLQSTDPKVKSWLHIMDSPSTRDTGGQFAPTPAPNNTAPNTTKTRAQSKVNQCRVGGFWLGFWSSLRLFAVAIAESRCSLPVISHHLIEDGMVGYSFSSTT</sequence>
<evidence type="ECO:0000313" key="2">
    <source>
        <dbReference type="EMBL" id="CAJ1071132.1"/>
    </source>
</evidence>
<organism evidence="2 3">
    <name type="scientific">Xyrichtys novacula</name>
    <name type="common">Pearly razorfish</name>
    <name type="synonym">Hemipteronotus novacula</name>
    <dbReference type="NCBI Taxonomy" id="13765"/>
    <lineage>
        <taxon>Eukaryota</taxon>
        <taxon>Metazoa</taxon>
        <taxon>Chordata</taxon>
        <taxon>Craniata</taxon>
        <taxon>Vertebrata</taxon>
        <taxon>Euteleostomi</taxon>
        <taxon>Actinopterygii</taxon>
        <taxon>Neopterygii</taxon>
        <taxon>Teleostei</taxon>
        <taxon>Neoteleostei</taxon>
        <taxon>Acanthomorphata</taxon>
        <taxon>Eupercaria</taxon>
        <taxon>Labriformes</taxon>
        <taxon>Labridae</taxon>
        <taxon>Xyrichtys</taxon>
    </lineage>
</organism>
<evidence type="ECO:0000313" key="3">
    <source>
        <dbReference type="Proteomes" id="UP001178508"/>
    </source>
</evidence>
<reference evidence="2" key="1">
    <citation type="submission" date="2023-08" db="EMBL/GenBank/DDBJ databases">
        <authorList>
            <person name="Alioto T."/>
            <person name="Alioto T."/>
            <person name="Gomez Garrido J."/>
        </authorList>
    </citation>
    <scope>NUCLEOTIDE SEQUENCE</scope>
</reference>
<gene>
    <name evidence="2" type="ORF">XNOV1_A037138</name>
</gene>
<dbReference type="EMBL" id="OY660876">
    <property type="protein sequence ID" value="CAJ1071132.1"/>
    <property type="molecule type" value="Genomic_DNA"/>
</dbReference>
<protein>
    <submittedName>
        <fullName evidence="2">Uncharacterized protein</fullName>
    </submittedName>
</protein>
<proteinExistence type="predicted"/>